<keyword evidence="1" id="KW-1133">Transmembrane helix</keyword>
<evidence type="ECO:0000313" key="2">
    <source>
        <dbReference type="EMBL" id="TGE18570.1"/>
    </source>
</evidence>
<feature type="transmembrane region" description="Helical" evidence="1">
    <location>
        <begin position="240"/>
        <end position="259"/>
    </location>
</feature>
<dbReference type="AlphaFoldDB" id="A0A4Z0PNE0"/>
<feature type="transmembrane region" description="Helical" evidence="1">
    <location>
        <begin position="88"/>
        <end position="110"/>
    </location>
</feature>
<evidence type="ECO:0000256" key="1">
    <source>
        <dbReference type="SAM" id="Phobius"/>
    </source>
</evidence>
<feature type="transmembrane region" description="Helical" evidence="1">
    <location>
        <begin position="122"/>
        <end position="141"/>
    </location>
</feature>
<protein>
    <recommendedName>
        <fullName evidence="4">DUF4401 domain-containing protein</fullName>
    </recommendedName>
</protein>
<evidence type="ECO:0000313" key="3">
    <source>
        <dbReference type="Proteomes" id="UP000297739"/>
    </source>
</evidence>
<reference evidence="2 3" key="1">
    <citation type="submission" date="2019-04" db="EMBL/GenBank/DDBJ databases">
        <authorList>
            <person name="Feng G."/>
            <person name="Zhang J."/>
            <person name="Zhu H."/>
        </authorList>
    </citation>
    <scope>NUCLEOTIDE SEQUENCE [LARGE SCALE GENOMIC DNA]</scope>
    <source>
        <strain evidence="2 3">JCM 17223</strain>
    </source>
</reference>
<accession>A0A4Z0PNE0</accession>
<feature type="transmembrane region" description="Helical" evidence="1">
    <location>
        <begin position="331"/>
        <end position="350"/>
    </location>
</feature>
<dbReference type="EMBL" id="SRLD01000006">
    <property type="protein sequence ID" value="TGE18570.1"/>
    <property type="molecule type" value="Genomic_DNA"/>
</dbReference>
<organism evidence="2 3">
    <name type="scientific">Hymenobacter elongatus</name>
    <dbReference type="NCBI Taxonomy" id="877208"/>
    <lineage>
        <taxon>Bacteria</taxon>
        <taxon>Pseudomonadati</taxon>
        <taxon>Bacteroidota</taxon>
        <taxon>Cytophagia</taxon>
        <taxon>Cytophagales</taxon>
        <taxon>Hymenobacteraceae</taxon>
        <taxon>Hymenobacter</taxon>
    </lineage>
</organism>
<comment type="caution">
    <text evidence="2">The sequence shown here is derived from an EMBL/GenBank/DDBJ whole genome shotgun (WGS) entry which is preliminary data.</text>
</comment>
<dbReference type="Proteomes" id="UP000297739">
    <property type="component" value="Unassembled WGS sequence"/>
</dbReference>
<sequence length="408" mass="44576">MNTKAYNEEWIFNREVQRMARRWHKRGFVSAEQNGAIALMFPSGFHERHFFVRITLFIFTGIGAGIAGSLIFGTILTAVFSGHSSQETGFLVCCLLCGGGTIFLLEQLIHANHFYHSGPDNALLYIALSYFLTALGFFYAAVLPTQLLDPELLLARGLLGWLLLPAWVLLLAAVGRYADAFVTLAAHLLYLVIVAVFTLQLSWGKALLPFVLMLACAGSYQAGQWCALRPDSLYYRTCLRVTKVVSLAGFYLAGNYLVVREANALLNDLPASIQISFAPLFYLFTGAIPLTYIVLGLRRADRIFLHTGLLTLAFSLYTYRFYRSVLPPEWALTLGGALLIVLAGAALRYLRPARHGLTAEPADSPQLSVLDLESVVLSQVAEAGMKVPEPGFRFGGGSTGGGGAEGAY</sequence>
<keyword evidence="1" id="KW-0472">Membrane</keyword>
<name>A0A4Z0PNE0_9BACT</name>
<keyword evidence="3" id="KW-1185">Reference proteome</keyword>
<feature type="transmembrane region" description="Helical" evidence="1">
    <location>
        <begin position="271"/>
        <end position="295"/>
    </location>
</feature>
<proteinExistence type="predicted"/>
<feature type="transmembrane region" description="Helical" evidence="1">
    <location>
        <begin position="153"/>
        <end position="174"/>
    </location>
</feature>
<feature type="transmembrane region" description="Helical" evidence="1">
    <location>
        <begin position="181"/>
        <end position="201"/>
    </location>
</feature>
<gene>
    <name evidence="2" type="ORF">E5J99_04510</name>
</gene>
<feature type="transmembrane region" description="Helical" evidence="1">
    <location>
        <begin position="302"/>
        <end position="319"/>
    </location>
</feature>
<evidence type="ECO:0008006" key="4">
    <source>
        <dbReference type="Google" id="ProtNLM"/>
    </source>
</evidence>
<feature type="transmembrane region" description="Helical" evidence="1">
    <location>
        <begin position="50"/>
        <end position="76"/>
    </location>
</feature>
<dbReference type="RefSeq" id="WP_135496529.1">
    <property type="nucleotide sequence ID" value="NZ_SRLD01000006.1"/>
</dbReference>
<feature type="transmembrane region" description="Helical" evidence="1">
    <location>
        <begin position="207"/>
        <end position="228"/>
    </location>
</feature>
<keyword evidence="1" id="KW-0812">Transmembrane</keyword>
<dbReference type="OrthoDB" id="660047at2"/>